<accession>A0A7X2ME34</accession>
<reference evidence="1 2" key="1">
    <citation type="submission" date="2019-11" db="EMBL/GenBank/DDBJ databases">
        <title>Draft Genome Sequence of Plant Growth-Promoting Rhizosphere-Associated Bacteria.</title>
        <authorList>
            <person name="Vasilyev I.Y."/>
            <person name="Radchenko V."/>
            <person name="Ilnitskaya E.V."/>
        </authorList>
    </citation>
    <scope>NUCLEOTIDE SEQUENCE [LARGE SCALE GENOMIC DNA]</scope>
    <source>
        <strain evidence="1 2">VRA_01-1sq_f</strain>
    </source>
</reference>
<dbReference type="SUPFAM" id="SSF51161">
    <property type="entry name" value="Trimeric LpxA-like enzymes"/>
    <property type="match status" value="1"/>
</dbReference>
<sequence length="59" mass="6417">APVNIADHAYVAAGSTITDDIDAHDMGIARGRQVNKKGYFDRYPVAEAARIAEEKAKEE</sequence>
<evidence type="ECO:0000313" key="1">
    <source>
        <dbReference type="EMBL" id="MSE07683.1"/>
    </source>
</evidence>
<name>A0A7X2ME34_9LACO</name>
<dbReference type="EMBL" id="WKKX01000064">
    <property type="protein sequence ID" value="MSE07683.1"/>
    <property type="molecule type" value="Genomic_DNA"/>
</dbReference>
<dbReference type="AlphaFoldDB" id="A0A7X2ME34"/>
<keyword evidence="1" id="KW-0808">Transferase</keyword>
<dbReference type="InterPro" id="IPR011004">
    <property type="entry name" value="Trimer_LpxA-like_sf"/>
</dbReference>
<dbReference type="Proteomes" id="UP000467635">
    <property type="component" value="Unassembled WGS sequence"/>
</dbReference>
<feature type="non-terminal residue" evidence="1">
    <location>
        <position position="1"/>
    </location>
</feature>
<protein>
    <submittedName>
        <fullName evidence="1">Bifunctional UDP-N-acetylglucosamine diphosphorylase/glucosamine-1-phosphate N-acetyltransferase GlmU</fullName>
    </submittedName>
</protein>
<proteinExistence type="predicted"/>
<gene>
    <name evidence="1" type="ORF">GKC33_02775</name>
</gene>
<evidence type="ECO:0000313" key="2">
    <source>
        <dbReference type="Proteomes" id="UP000467635"/>
    </source>
</evidence>
<dbReference type="GO" id="GO:0016740">
    <property type="term" value="F:transferase activity"/>
    <property type="evidence" value="ECO:0007669"/>
    <property type="project" value="UniProtKB-KW"/>
</dbReference>
<organism evidence="1 2">
    <name type="scientific">Ligilactobacillus salivarius</name>
    <dbReference type="NCBI Taxonomy" id="1624"/>
    <lineage>
        <taxon>Bacteria</taxon>
        <taxon>Bacillati</taxon>
        <taxon>Bacillota</taxon>
        <taxon>Bacilli</taxon>
        <taxon>Lactobacillales</taxon>
        <taxon>Lactobacillaceae</taxon>
        <taxon>Ligilactobacillus</taxon>
    </lineage>
</organism>
<comment type="caution">
    <text evidence="1">The sequence shown here is derived from an EMBL/GenBank/DDBJ whole genome shotgun (WGS) entry which is preliminary data.</text>
</comment>